<protein>
    <submittedName>
        <fullName evidence="3">PadR family transcriptional regulator</fullName>
    </submittedName>
</protein>
<organism evidence="3 4">
    <name type="scientific">Cellulomonas alba</name>
    <dbReference type="NCBI Taxonomy" id="3053467"/>
    <lineage>
        <taxon>Bacteria</taxon>
        <taxon>Bacillati</taxon>
        <taxon>Actinomycetota</taxon>
        <taxon>Actinomycetes</taxon>
        <taxon>Micrococcales</taxon>
        <taxon>Cellulomonadaceae</taxon>
        <taxon>Cellulomonas</taxon>
    </lineage>
</organism>
<name>A0ABT7SHG3_9CELL</name>
<evidence type="ECO:0000256" key="1">
    <source>
        <dbReference type="SAM" id="Coils"/>
    </source>
</evidence>
<dbReference type="InterPro" id="IPR036390">
    <property type="entry name" value="WH_DNA-bd_sf"/>
</dbReference>
<feature type="domain" description="Transcription regulator PadR N-terminal" evidence="2">
    <location>
        <begin position="12"/>
        <end position="87"/>
    </location>
</feature>
<dbReference type="Pfam" id="PF03551">
    <property type="entry name" value="PadR"/>
    <property type="match status" value="1"/>
</dbReference>
<dbReference type="Gene3D" id="1.10.10.10">
    <property type="entry name" value="Winged helix-like DNA-binding domain superfamily/Winged helix DNA-binding domain"/>
    <property type="match status" value="1"/>
</dbReference>
<comment type="caution">
    <text evidence="3">The sequence shown here is derived from an EMBL/GenBank/DDBJ whole genome shotgun (WGS) entry which is preliminary data.</text>
</comment>
<feature type="coiled-coil region" evidence="1">
    <location>
        <begin position="120"/>
        <end position="147"/>
    </location>
</feature>
<gene>
    <name evidence="3" type="ORF">QRT04_11880</name>
</gene>
<proteinExistence type="predicted"/>
<keyword evidence="4" id="KW-1185">Reference proteome</keyword>
<accession>A0ABT7SHG3</accession>
<dbReference type="Proteomes" id="UP001529338">
    <property type="component" value="Unassembled WGS sequence"/>
</dbReference>
<dbReference type="InterPro" id="IPR052509">
    <property type="entry name" value="Metal_resp_DNA-bind_regulator"/>
</dbReference>
<dbReference type="InterPro" id="IPR005149">
    <property type="entry name" value="Tscrpt_reg_PadR_N"/>
</dbReference>
<dbReference type="RefSeq" id="WP_289455489.1">
    <property type="nucleotide sequence ID" value="NZ_JAUCGQ010000001.1"/>
</dbReference>
<evidence type="ECO:0000313" key="4">
    <source>
        <dbReference type="Proteomes" id="UP001529338"/>
    </source>
</evidence>
<dbReference type="SUPFAM" id="SSF46785">
    <property type="entry name" value="Winged helix' DNA-binding domain"/>
    <property type="match status" value="1"/>
</dbReference>
<dbReference type="PANTHER" id="PTHR33169:SF27">
    <property type="entry name" value="TRANSCRIPTIONAL REGULATOR PADR FAMILY PROTEIN"/>
    <property type="match status" value="1"/>
</dbReference>
<dbReference type="InterPro" id="IPR036388">
    <property type="entry name" value="WH-like_DNA-bd_sf"/>
</dbReference>
<reference evidence="3 4" key="1">
    <citation type="submission" date="2023-06" db="EMBL/GenBank/DDBJ databases">
        <title>Cellulomonas sp. MW4 Whole genome sequence.</title>
        <authorList>
            <person name="Park S."/>
        </authorList>
    </citation>
    <scope>NUCLEOTIDE SEQUENCE [LARGE SCALE GENOMIC DNA]</scope>
    <source>
        <strain evidence="3 4">MW4</strain>
    </source>
</reference>
<evidence type="ECO:0000259" key="2">
    <source>
        <dbReference type="Pfam" id="PF03551"/>
    </source>
</evidence>
<keyword evidence="1" id="KW-0175">Coiled coil</keyword>
<dbReference type="EMBL" id="JAUCGQ010000001">
    <property type="protein sequence ID" value="MDM7855628.1"/>
    <property type="molecule type" value="Genomic_DNA"/>
</dbReference>
<sequence>MPAELSAVAVLLLALLHEQPMHPYQLHQTLLERGDARLVRINAGSVYHGVERLERDGLVEAVGTDRAGRRPERTTYRLTDAGREAFARRLTSLLGDDHPAYPLFTVGLAEANELPAGAVADQLERRLARERGRLEHLAAAYEQLRELGLPRRFLLDVEYDEARLRHEVEWLERTIGELRGHHLDWGEPVPADFVHARQALRTAGAPTTAGTR</sequence>
<evidence type="ECO:0000313" key="3">
    <source>
        <dbReference type="EMBL" id="MDM7855628.1"/>
    </source>
</evidence>
<dbReference type="PANTHER" id="PTHR33169">
    <property type="entry name" value="PADR-FAMILY TRANSCRIPTIONAL REGULATOR"/>
    <property type="match status" value="1"/>
</dbReference>